<dbReference type="Gene3D" id="1.10.489.10">
    <property type="entry name" value="Chloroperoxidase-like"/>
    <property type="match status" value="1"/>
</dbReference>
<dbReference type="SUPFAM" id="SSF47571">
    <property type="entry name" value="Cloroperoxidase"/>
    <property type="match status" value="1"/>
</dbReference>
<dbReference type="InterPro" id="IPR036851">
    <property type="entry name" value="Chloroperoxidase-like_sf"/>
</dbReference>
<sequence>MMEGLNVDPEVLGTFGKSSLLTSPIFTFFSLDQLNLRGCIETDASLSRPDNFFCSQQR</sequence>
<organism evidence="1 2">
    <name type="scientific">Dendrothele bispora (strain CBS 962.96)</name>
    <dbReference type="NCBI Taxonomy" id="1314807"/>
    <lineage>
        <taxon>Eukaryota</taxon>
        <taxon>Fungi</taxon>
        <taxon>Dikarya</taxon>
        <taxon>Basidiomycota</taxon>
        <taxon>Agaricomycotina</taxon>
        <taxon>Agaricomycetes</taxon>
        <taxon>Agaricomycetidae</taxon>
        <taxon>Agaricales</taxon>
        <taxon>Agaricales incertae sedis</taxon>
        <taxon>Dendrothele</taxon>
    </lineage>
</organism>
<dbReference type="EMBL" id="ML179065">
    <property type="protein sequence ID" value="THV03606.1"/>
    <property type="molecule type" value="Genomic_DNA"/>
</dbReference>
<protein>
    <submittedName>
        <fullName evidence="1">Uncharacterized protein</fullName>
    </submittedName>
</protein>
<dbReference type="OrthoDB" id="407298at2759"/>
<proteinExistence type="predicted"/>
<dbReference type="AlphaFoldDB" id="A0A4V6T5M7"/>
<reference evidence="1 2" key="1">
    <citation type="journal article" date="2019" name="Nat. Ecol. Evol.">
        <title>Megaphylogeny resolves global patterns of mushroom evolution.</title>
        <authorList>
            <person name="Varga T."/>
            <person name="Krizsan K."/>
            <person name="Foldi C."/>
            <person name="Dima B."/>
            <person name="Sanchez-Garcia M."/>
            <person name="Sanchez-Ramirez S."/>
            <person name="Szollosi G.J."/>
            <person name="Szarkandi J.G."/>
            <person name="Papp V."/>
            <person name="Albert L."/>
            <person name="Andreopoulos W."/>
            <person name="Angelini C."/>
            <person name="Antonin V."/>
            <person name="Barry K.W."/>
            <person name="Bougher N.L."/>
            <person name="Buchanan P."/>
            <person name="Buyck B."/>
            <person name="Bense V."/>
            <person name="Catcheside P."/>
            <person name="Chovatia M."/>
            <person name="Cooper J."/>
            <person name="Damon W."/>
            <person name="Desjardin D."/>
            <person name="Finy P."/>
            <person name="Geml J."/>
            <person name="Haridas S."/>
            <person name="Hughes K."/>
            <person name="Justo A."/>
            <person name="Karasinski D."/>
            <person name="Kautmanova I."/>
            <person name="Kiss B."/>
            <person name="Kocsube S."/>
            <person name="Kotiranta H."/>
            <person name="LaButti K.M."/>
            <person name="Lechner B.E."/>
            <person name="Liimatainen K."/>
            <person name="Lipzen A."/>
            <person name="Lukacs Z."/>
            <person name="Mihaltcheva S."/>
            <person name="Morgado L.N."/>
            <person name="Niskanen T."/>
            <person name="Noordeloos M.E."/>
            <person name="Ohm R.A."/>
            <person name="Ortiz-Santana B."/>
            <person name="Ovrebo C."/>
            <person name="Racz N."/>
            <person name="Riley R."/>
            <person name="Savchenko A."/>
            <person name="Shiryaev A."/>
            <person name="Soop K."/>
            <person name="Spirin V."/>
            <person name="Szebenyi C."/>
            <person name="Tomsovsky M."/>
            <person name="Tulloss R.E."/>
            <person name="Uehling J."/>
            <person name="Grigoriev I.V."/>
            <person name="Vagvolgyi C."/>
            <person name="Papp T."/>
            <person name="Martin F.M."/>
            <person name="Miettinen O."/>
            <person name="Hibbett D.S."/>
            <person name="Nagy L.G."/>
        </authorList>
    </citation>
    <scope>NUCLEOTIDE SEQUENCE [LARGE SCALE GENOMIC DNA]</scope>
    <source>
        <strain evidence="1 2">CBS 962.96</strain>
    </source>
</reference>
<name>A0A4V6T5M7_DENBC</name>
<keyword evidence="2" id="KW-1185">Reference proteome</keyword>
<evidence type="ECO:0000313" key="2">
    <source>
        <dbReference type="Proteomes" id="UP000297245"/>
    </source>
</evidence>
<accession>A0A4V6T5M7</accession>
<dbReference type="GO" id="GO:0004601">
    <property type="term" value="F:peroxidase activity"/>
    <property type="evidence" value="ECO:0007669"/>
    <property type="project" value="InterPro"/>
</dbReference>
<gene>
    <name evidence="1" type="ORF">K435DRAFT_747641</name>
</gene>
<dbReference type="Proteomes" id="UP000297245">
    <property type="component" value="Unassembled WGS sequence"/>
</dbReference>
<evidence type="ECO:0000313" key="1">
    <source>
        <dbReference type="EMBL" id="THV03606.1"/>
    </source>
</evidence>